<protein>
    <submittedName>
        <fullName evidence="2">Uncharacterized protein</fullName>
    </submittedName>
</protein>
<dbReference type="AlphaFoldDB" id="A0A6G1CME4"/>
<evidence type="ECO:0000313" key="2">
    <source>
        <dbReference type="EMBL" id="KAF0901329.1"/>
    </source>
</evidence>
<proteinExistence type="predicted"/>
<keyword evidence="3" id="KW-1185">Reference proteome</keyword>
<evidence type="ECO:0000256" key="1">
    <source>
        <dbReference type="SAM" id="MobiDB-lite"/>
    </source>
</evidence>
<organism evidence="2 3">
    <name type="scientific">Oryza meyeriana var. granulata</name>
    <dbReference type="NCBI Taxonomy" id="110450"/>
    <lineage>
        <taxon>Eukaryota</taxon>
        <taxon>Viridiplantae</taxon>
        <taxon>Streptophyta</taxon>
        <taxon>Embryophyta</taxon>
        <taxon>Tracheophyta</taxon>
        <taxon>Spermatophyta</taxon>
        <taxon>Magnoliopsida</taxon>
        <taxon>Liliopsida</taxon>
        <taxon>Poales</taxon>
        <taxon>Poaceae</taxon>
        <taxon>BOP clade</taxon>
        <taxon>Oryzoideae</taxon>
        <taxon>Oryzeae</taxon>
        <taxon>Oryzinae</taxon>
        <taxon>Oryza</taxon>
        <taxon>Oryza meyeriana</taxon>
    </lineage>
</organism>
<gene>
    <name evidence="2" type="ORF">E2562_000213</name>
</gene>
<dbReference type="Proteomes" id="UP000479710">
    <property type="component" value="Unassembled WGS sequence"/>
</dbReference>
<reference evidence="2 3" key="1">
    <citation type="submission" date="2019-11" db="EMBL/GenBank/DDBJ databases">
        <title>Whole genome sequence of Oryza granulata.</title>
        <authorList>
            <person name="Li W."/>
        </authorList>
    </citation>
    <scope>NUCLEOTIDE SEQUENCE [LARGE SCALE GENOMIC DNA]</scope>
    <source>
        <strain evidence="3">cv. Menghai</strain>
        <tissue evidence="2">Leaf</tissue>
    </source>
</reference>
<accession>A0A6G1CME4</accession>
<dbReference type="EMBL" id="SPHZ02000008">
    <property type="protein sequence ID" value="KAF0901329.1"/>
    <property type="molecule type" value="Genomic_DNA"/>
</dbReference>
<evidence type="ECO:0000313" key="3">
    <source>
        <dbReference type="Proteomes" id="UP000479710"/>
    </source>
</evidence>
<comment type="caution">
    <text evidence="2">The sequence shown here is derived from an EMBL/GenBank/DDBJ whole genome shotgun (WGS) entry which is preliminary data.</text>
</comment>
<name>A0A6G1CME4_9ORYZ</name>
<sequence>MQDMVLRCCQNIAMLLLEHTENNPKDDDEFVSFEFDEDEGEISNRKSNKMSREDEVAHNNKKAKVARSESIDDTAQGENNEIMLADLNKHGSYSVDKVGEGHGTGLALEEAESSRNERVVLEMLKTESCRSWRASQAGSSWLRGVEFVAPRCASPGC</sequence>
<feature type="region of interest" description="Disordered" evidence="1">
    <location>
        <begin position="37"/>
        <end position="72"/>
    </location>
</feature>